<evidence type="ECO:0000313" key="2">
    <source>
        <dbReference type="Proteomes" id="UP000654257"/>
    </source>
</evidence>
<reference evidence="1" key="1">
    <citation type="journal article" date="2014" name="Int. J. Syst. Evol. Microbiol.">
        <title>Complete genome sequence of Corynebacterium casei LMG S-19264T (=DSM 44701T), isolated from a smear-ripened cheese.</title>
        <authorList>
            <consortium name="US DOE Joint Genome Institute (JGI-PGF)"/>
            <person name="Walter F."/>
            <person name="Albersmeier A."/>
            <person name="Kalinowski J."/>
            <person name="Ruckert C."/>
        </authorList>
    </citation>
    <scope>NUCLEOTIDE SEQUENCE</scope>
    <source>
        <strain evidence="1">CCM 7905</strain>
    </source>
</reference>
<evidence type="ECO:0000313" key="1">
    <source>
        <dbReference type="EMBL" id="GGG19928.1"/>
    </source>
</evidence>
<organism evidence="1 2">
    <name type="scientific">Rhodococcoides trifolii</name>
    <dbReference type="NCBI Taxonomy" id="908250"/>
    <lineage>
        <taxon>Bacteria</taxon>
        <taxon>Bacillati</taxon>
        <taxon>Actinomycetota</taxon>
        <taxon>Actinomycetes</taxon>
        <taxon>Mycobacteriales</taxon>
        <taxon>Nocardiaceae</taxon>
        <taxon>Rhodococcoides</taxon>
    </lineage>
</organism>
<proteinExistence type="predicted"/>
<dbReference type="AlphaFoldDB" id="A0A917G2U0"/>
<protein>
    <submittedName>
        <fullName evidence="1">Uncharacterized protein</fullName>
    </submittedName>
</protein>
<gene>
    <name evidence="1" type="ORF">GCM10007304_37280</name>
</gene>
<sequence>MNSDGSDDDADEAQARLLLGALNEHVERCTNGIETADRRASTLRAEGARAPAEILESESRSLRAELYEVSRHIDRLVQRFPTVRR</sequence>
<name>A0A917G2U0_9NOCA</name>
<dbReference type="Proteomes" id="UP000654257">
    <property type="component" value="Unassembled WGS sequence"/>
</dbReference>
<dbReference type="EMBL" id="BMCU01000004">
    <property type="protein sequence ID" value="GGG19928.1"/>
    <property type="molecule type" value="Genomic_DNA"/>
</dbReference>
<comment type="caution">
    <text evidence="1">The sequence shown here is derived from an EMBL/GenBank/DDBJ whole genome shotgun (WGS) entry which is preliminary data.</text>
</comment>
<keyword evidence="2" id="KW-1185">Reference proteome</keyword>
<dbReference type="RefSeq" id="WP_188546393.1">
    <property type="nucleotide sequence ID" value="NZ_BMCU01000004.1"/>
</dbReference>
<accession>A0A917G2U0</accession>
<reference evidence="1" key="2">
    <citation type="submission" date="2020-09" db="EMBL/GenBank/DDBJ databases">
        <authorList>
            <person name="Sun Q."/>
            <person name="Sedlacek I."/>
        </authorList>
    </citation>
    <scope>NUCLEOTIDE SEQUENCE</scope>
    <source>
        <strain evidence="1">CCM 7905</strain>
    </source>
</reference>